<reference evidence="3" key="2">
    <citation type="submission" date="2021-04" db="EMBL/GenBank/DDBJ databases">
        <title>Complete Genome and methylome analysis of Thiothrix fructosivorans ATCC 49748.</title>
        <authorList>
            <person name="Fomenkov A."/>
            <person name="Sun L."/>
            <person name="Vincze T."/>
            <person name="Grabovich M.Y."/>
            <person name="Roberts R.J."/>
        </authorList>
    </citation>
    <scope>NUCLEOTIDE SEQUENCE</scope>
    <source>
        <strain evidence="3">ATCC 49748</strain>
    </source>
</reference>
<gene>
    <name evidence="3" type="ORF">J1836_014695</name>
    <name evidence="2" type="ORF">J1836_19305</name>
</gene>
<reference evidence="2 4" key="1">
    <citation type="submission" date="2021-03" db="EMBL/GenBank/DDBJ databases">
        <title>Draft genome and methylome analysis of Thiotrix fructosivoruns ATCC 49748.</title>
        <authorList>
            <person name="Fomenkov A."/>
            <person name="Grabovich M.Y."/>
            <person name="Roberts R.J."/>
        </authorList>
    </citation>
    <scope>NUCLEOTIDE SEQUENCE [LARGE SCALE GENOMIC DNA]</scope>
    <source>
        <strain evidence="2 4">ATCC 49748</strain>
    </source>
</reference>
<dbReference type="RefSeq" id="WP_207252756.1">
    <property type="nucleotide sequence ID" value="NZ_JAFMPM010000008.1"/>
</dbReference>
<evidence type="ECO:0000256" key="1">
    <source>
        <dbReference type="SAM" id="MobiDB-lite"/>
    </source>
</evidence>
<evidence type="ECO:0000313" key="2">
    <source>
        <dbReference type="EMBL" id="MBO0615047.1"/>
    </source>
</evidence>
<protein>
    <submittedName>
        <fullName evidence="3">Uncharacterized protein</fullName>
    </submittedName>
</protein>
<proteinExistence type="predicted"/>
<dbReference type="Proteomes" id="UP000664466">
    <property type="component" value="Unassembled WGS sequence"/>
</dbReference>
<evidence type="ECO:0000313" key="4">
    <source>
        <dbReference type="Proteomes" id="UP000664466"/>
    </source>
</evidence>
<accession>A0A8B0SCY5</accession>
<organism evidence="3">
    <name type="scientific">Thiothrix fructosivorans</name>
    <dbReference type="NCBI Taxonomy" id="111770"/>
    <lineage>
        <taxon>Bacteria</taxon>
        <taxon>Pseudomonadati</taxon>
        <taxon>Pseudomonadota</taxon>
        <taxon>Gammaproteobacteria</taxon>
        <taxon>Thiotrichales</taxon>
        <taxon>Thiotrichaceae</taxon>
        <taxon>Thiothrix</taxon>
    </lineage>
</organism>
<dbReference type="EMBL" id="JAFMPM010000008">
    <property type="protein sequence ID" value="MBO0615047.1"/>
    <property type="molecule type" value="Genomic_DNA"/>
</dbReference>
<dbReference type="EMBL" id="CP072748">
    <property type="protein sequence ID" value="QTX09843.1"/>
    <property type="molecule type" value="Genomic_DNA"/>
</dbReference>
<name>A0A8B0SCY5_9GAMM</name>
<sequence>MDIQNRNKANTSPVLPRSGGNQNQQVRNAAQHLDNFSNGAKNQSCAPQGNNQSKDIFQNIMNLIQRLLAQFDKEPTPPNVQPVYGAIVPDEPTPPDVQPVYGVILPGEPTGVQPVYGGIRAPAEQSGDTPTTI</sequence>
<keyword evidence="4" id="KW-1185">Reference proteome</keyword>
<evidence type="ECO:0000313" key="3">
    <source>
        <dbReference type="EMBL" id="QTX09843.1"/>
    </source>
</evidence>
<dbReference type="AlphaFoldDB" id="A0A8B0SCY5"/>
<feature type="region of interest" description="Disordered" evidence="1">
    <location>
        <begin position="1"/>
        <end position="53"/>
    </location>
</feature>